<dbReference type="SUPFAM" id="SSF103642">
    <property type="entry name" value="Sec-C motif"/>
    <property type="match status" value="1"/>
</dbReference>
<dbReference type="InterPro" id="IPR004027">
    <property type="entry name" value="SEC_C_motif"/>
</dbReference>
<keyword evidence="2" id="KW-1185">Reference proteome</keyword>
<dbReference type="Pfam" id="PF02810">
    <property type="entry name" value="SEC-C"/>
    <property type="match status" value="1"/>
</dbReference>
<dbReference type="EMBL" id="JAFNJU010000006">
    <property type="protein sequence ID" value="MBO1265080.1"/>
    <property type="molecule type" value="Genomic_DNA"/>
</dbReference>
<dbReference type="AlphaFoldDB" id="A0A939KKW8"/>
<proteinExistence type="predicted"/>
<name>A0A939KKW8_9CLOT</name>
<protein>
    <submittedName>
        <fullName evidence="1">SEC-C domain-containing protein</fullName>
    </submittedName>
</protein>
<organism evidence="1 2">
    <name type="scientific">Proteiniclasticum aestuarii</name>
    <dbReference type="NCBI Taxonomy" id="2817862"/>
    <lineage>
        <taxon>Bacteria</taxon>
        <taxon>Bacillati</taxon>
        <taxon>Bacillota</taxon>
        <taxon>Clostridia</taxon>
        <taxon>Eubacteriales</taxon>
        <taxon>Clostridiaceae</taxon>
        <taxon>Proteiniclasticum</taxon>
    </lineage>
</organism>
<gene>
    <name evidence="1" type="ORF">J3A84_08585</name>
</gene>
<reference evidence="1" key="1">
    <citation type="submission" date="2021-03" db="EMBL/GenBank/DDBJ databases">
        <title>Proteiniclasticum marinus sp. nov., isolated from tidal flat sediment.</title>
        <authorList>
            <person name="Namirimu T."/>
            <person name="Yang J.-A."/>
            <person name="Yang S.-H."/>
            <person name="Kim Y.-J."/>
            <person name="Kwon K.K."/>
        </authorList>
    </citation>
    <scope>NUCLEOTIDE SEQUENCE</scope>
    <source>
        <strain evidence="1">SCR006</strain>
    </source>
</reference>
<sequence length="28" mass="3126">MKVKLPGRNDPCPCGSGKKYKKCCIDKK</sequence>
<comment type="caution">
    <text evidence="1">The sequence shown here is derived from an EMBL/GenBank/DDBJ whole genome shotgun (WGS) entry which is preliminary data.</text>
</comment>
<accession>A0A939KKW8</accession>
<evidence type="ECO:0000313" key="2">
    <source>
        <dbReference type="Proteomes" id="UP000664218"/>
    </source>
</evidence>
<dbReference type="Gene3D" id="3.10.450.50">
    <property type="match status" value="1"/>
</dbReference>
<evidence type="ECO:0000313" key="1">
    <source>
        <dbReference type="EMBL" id="MBO1265080.1"/>
    </source>
</evidence>
<dbReference type="Proteomes" id="UP000664218">
    <property type="component" value="Unassembled WGS sequence"/>
</dbReference>